<dbReference type="InterPro" id="IPR032675">
    <property type="entry name" value="LRR_dom_sf"/>
</dbReference>
<evidence type="ECO:0000313" key="15">
    <source>
        <dbReference type="EMBL" id="KAK2192117.1"/>
    </source>
</evidence>
<evidence type="ECO:0000256" key="7">
    <source>
        <dbReference type="ARBA" id="ARBA00022989"/>
    </source>
</evidence>
<comment type="similarity">
    <text evidence="2">Belongs to the Toll-like receptor family.</text>
</comment>
<evidence type="ECO:0000256" key="2">
    <source>
        <dbReference type="ARBA" id="ARBA00009634"/>
    </source>
</evidence>
<dbReference type="Pfam" id="PF13676">
    <property type="entry name" value="TIR_2"/>
    <property type="match status" value="1"/>
</dbReference>
<dbReference type="Gene3D" id="3.40.50.10140">
    <property type="entry name" value="Toll/interleukin-1 receptor homology (TIR) domain"/>
    <property type="match status" value="1"/>
</dbReference>
<evidence type="ECO:0000313" key="16">
    <source>
        <dbReference type="Proteomes" id="UP001209878"/>
    </source>
</evidence>
<evidence type="ECO:0000256" key="4">
    <source>
        <dbReference type="ARBA" id="ARBA00022692"/>
    </source>
</evidence>
<dbReference type="InterPro" id="IPR035897">
    <property type="entry name" value="Toll_tir_struct_dom_sf"/>
</dbReference>
<keyword evidence="9" id="KW-0675">Receptor</keyword>
<dbReference type="Gene3D" id="3.80.10.10">
    <property type="entry name" value="Ribonuclease Inhibitor"/>
    <property type="match status" value="3"/>
</dbReference>
<evidence type="ECO:0000259" key="14">
    <source>
        <dbReference type="PROSITE" id="PS50104"/>
    </source>
</evidence>
<dbReference type="InterPro" id="IPR003591">
    <property type="entry name" value="Leu-rich_rpt_typical-subtyp"/>
</dbReference>
<feature type="transmembrane region" description="Helical" evidence="12">
    <location>
        <begin position="565"/>
        <end position="588"/>
    </location>
</feature>
<dbReference type="GO" id="GO:0038023">
    <property type="term" value="F:signaling receptor activity"/>
    <property type="evidence" value="ECO:0007669"/>
    <property type="project" value="TreeGrafter"/>
</dbReference>
<evidence type="ECO:0000256" key="5">
    <source>
        <dbReference type="ARBA" id="ARBA00022729"/>
    </source>
</evidence>
<dbReference type="SUPFAM" id="SSF52200">
    <property type="entry name" value="Toll/Interleukin receptor TIR domain"/>
    <property type="match status" value="1"/>
</dbReference>
<gene>
    <name evidence="15" type="ORF">NP493_38g04007</name>
</gene>
<keyword evidence="10" id="KW-0325">Glycoprotein</keyword>
<dbReference type="Pfam" id="PF13306">
    <property type="entry name" value="LRR_5"/>
    <property type="match status" value="2"/>
</dbReference>
<dbReference type="EMBL" id="JAODUO010000038">
    <property type="protein sequence ID" value="KAK2192117.1"/>
    <property type="molecule type" value="Genomic_DNA"/>
</dbReference>
<evidence type="ECO:0000256" key="3">
    <source>
        <dbReference type="ARBA" id="ARBA00022614"/>
    </source>
</evidence>
<dbReference type="SMART" id="SM00369">
    <property type="entry name" value="LRR_TYP"/>
    <property type="match status" value="6"/>
</dbReference>
<dbReference type="Proteomes" id="UP001209878">
    <property type="component" value="Unassembled WGS sequence"/>
</dbReference>
<evidence type="ECO:0000256" key="10">
    <source>
        <dbReference type="ARBA" id="ARBA00023180"/>
    </source>
</evidence>
<dbReference type="InterPro" id="IPR026906">
    <property type="entry name" value="LRR_5"/>
</dbReference>
<dbReference type="GO" id="GO:0007165">
    <property type="term" value="P:signal transduction"/>
    <property type="evidence" value="ECO:0007669"/>
    <property type="project" value="InterPro"/>
</dbReference>
<keyword evidence="5 13" id="KW-0732">Signal</keyword>
<evidence type="ECO:0000256" key="12">
    <source>
        <dbReference type="SAM" id="Phobius"/>
    </source>
</evidence>
<dbReference type="SMART" id="SM00255">
    <property type="entry name" value="TIR"/>
    <property type="match status" value="1"/>
</dbReference>
<comment type="subcellular location">
    <subcellularLocation>
        <location evidence="1">Membrane</location>
        <topology evidence="1">Single-pass membrane protein</topology>
    </subcellularLocation>
</comment>
<keyword evidence="8 12" id="KW-0472">Membrane</keyword>
<proteinExistence type="inferred from homology"/>
<evidence type="ECO:0000256" key="11">
    <source>
        <dbReference type="SAM" id="Coils"/>
    </source>
</evidence>
<evidence type="ECO:0000256" key="13">
    <source>
        <dbReference type="SAM" id="SignalP"/>
    </source>
</evidence>
<evidence type="ECO:0000256" key="8">
    <source>
        <dbReference type="ARBA" id="ARBA00023136"/>
    </source>
</evidence>
<dbReference type="InterPro" id="IPR001611">
    <property type="entry name" value="Leu-rich_rpt"/>
</dbReference>
<dbReference type="InterPro" id="IPR000157">
    <property type="entry name" value="TIR_dom"/>
</dbReference>
<reference evidence="15" key="1">
    <citation type="journal article" date="2023" name="Mol. Biol. Evol.">
        <title>Third-Generation Sequencing Reveals the Adaptive Role of the Epigenome in Three Deep-Sea Polychaetes.</title>
        <authorList>
            <person name="Perez M."/>
            <person name="Aroh O."/>
            <person name="Sun Y."/>
            <person name="Lan Y."/>
            <person name="Juniper S.K."/>
            <person name="Young C.R."/>
            <person name="Angers B."/>
            <person name="Qian P.Y."/>
        </authorList>
    </citation>
    <scope>NUCLEOTIDE SEQUENCE</scope>
    <source>
        <strain evidence="15">R07B-5</strain>
    </source>
</reference>
<comment type="caution">
    <text evidence="15">The sequence shown here is derived from an EMBL/GenBank/DDBJ whole genome shotgun (WGS) entry which is preliminary data.</text>
</comment>
<keyword evidence="3" id="KW-0433">Leucine-rich repeat</keyword>
<evidence type="ECO:0000256" key="6">
    <source>
        <dbReference type="ARBA" id="ARBA00022737"/>
    </source>
</evidence>
<feature type="chain" id="PRO_5041985178" description="TIR domain-containing protein" evidence="13">
    <location>
        <begin position="23"/>
        <end position="762"/>
    </location>
</feature>
<keyword evidence="4 12" id="KW-0812">Transmembrane</keyword>
<dbReference type="PROSITE" id="PS51450">
    <property type="entry name" value="LRR"/>
    <property type="match status" value="1"/>
</dbReference>
<dbReference type="PROSITE" id="PS50104">
    <property type="entry name" value="TIR"/>
    <property type="match status" value="1"/>
</dbReference>
<organism evidence="15 16">
    <name type="scientific">Ridgeia piscesae</name>
    <name type="common">Tubeworm</name>
    <dbReference type="NCBI Taxonomy" id="27915"/>
    <lineage>
        <taxon>Eukaryota</taxon>
        <taxon>Metazoa</taxon>
        <taxon>Spiralia</taxon>
        <taxon>Lophotrochozoa</taxon>
        <taxon>Annelida</taxon>
        <taxon>Polychaeta</taxon>
        <taxon>Sedentaria</taxon>
        <taxon>Canalipalpata</taxon>
        <taxon>Sabellida</taxon>
        <taxon>Siboglinidae</taxon>
        <taxon>Ridgeia</taxon>
    </lineage>
</organism>
<keyword evidence="7 12" id="KW-1133">Transmembrane helix</keyword>
<evidence type="ECO:0000256" key="9">
    <source>
        <dbReference type="ARBA" id="ARBA00023170"/>
    </source>
</evidence>
<keyword evidence="11" id="KW-0175">Coiled coil</keyword>
<dbReference type="PANTHER" id="PTHR24365">
    <property type="entry name" value="TOLL-LIKE RECEPTOR"/>
    <property type="match status" value="1"/>
</dbReference>
<dbReference type="SUPFAM" id="SSF52058">
    <property type="entry name" value="L domain-like"/>
    <property type="match status" value="2"/>
</dbReference>
<feature type="signal peptide" evidence="13">
    <location>
        <begin position="1"/>
        <end position="22"/>
    </location>
</feature>
<keyword evidence="16" id="KW-1185">Reference proteome</keyword>
<feature type="coiled-coil region" evidence="11">
    <location>
        <begin position="476"/>
        <end position="503"/>
    </location>
</feature>
<name>A0AAD9UK16_RIDPI</name>
<accession>A0AAD9UK16</accession>
<dbReference type="GO" id="GO:0005886">
    <property type="term" value="C:plasma membrane"/>
    <property type="evidence" value="ECO:0007669"/>
    <property type="project" value="TreeGrafter"/>
</dbReference>
<dbReference type="AlphaFoldDB" id="A0AAD9UK16"/>
<feature type="domain" description="TIR" evidence="14">
    <location>
        <begin position="614"/>
        <end position="751"/>
    </location>
</feature>
<sequence>MSAVVSLLVLIWLLGVGRSAGACPEGYGCKTERDTYVLTCKSFNDRLHLWPVLSTIEDVPIGVSHLKIKCRNHRVEVKLSFANLTNIQILTLEHLNISSCGKDMFRGITNISHLTMNKLTCKGFENDSFNGLKNLRSLTIEHFGELTHMHKDVLAPLVSLQSLSFRDVRSKTNVVTYEQYSRILGGISSKHFQSLQLYVVHSNSRQETLNITDLFRHGSVGYALKRLDIGQHNIVKIIGSPAKTLPMLEHMSLSGTIAVASRGSRLPLQFWMEMLRHPRLETLNVTGLSGTVPKTNSDAGFRLTKDCSQSTNITLGARFRSMSFSNLNLVSDSATPLSRFCLIDQNRTLKYIDFSNFRSTSAITTSLPQLRALEHVDLRNVSLRGFAKDTFDNMTNVRVLLLGNNAIGNIVSNDTDSRIFHKHYNLQNLDLSACQLTEIPYNEFSNLRRLQRLDVSGNKLQRFHVDLYAMKTLALLNLSNNTLRSLSANMRRALDEIAAVKVDISGNPLQCLCNNTDFVEWTHTTKVQFLNKSNTFCFDKNNAPVLLFNVDGEALMTECRSNTGWYLTVLLPLGIVFIGGLMLICAVYRYRAYCCSRIHVYKMSSDDKVDPVVYERDAFICYSSSDRAWVCNELLIRLADGHVSTIIHQRDFLPGSVLEDSIRESIDKCRYTVLILSPDFLSSNWCRLEMHLARGRSDSRGRDVIVPIILREFPMSKLSPTLVAILEKSYLKWGDNPEEQAQFWDKLITKLKRGGNIKPMET</sequence>
<keyword evidence="6" id="KW-0677">Repeat</keyword>
<evidence type="ECO:0000256" key="1">
    <source>
        <dbReference type="ARBA" id="ARBA00004167"/>
    </source>
</evidence>
<dbReference type="PANTHER" id="PTHR24365:SF530">
    <property type="entry name" value="MSTPROX-RELATED"/>
    <property type="match status" value="1"/>
</dbReference>
<protein>
    <recommendedName>
        <fullName evidence="14">TIR domain-containing protein</fullName>
    </recommendedName>
</protein>